<dbReference type="OrthoDB" id="9995854at2"/>
<reference evidence="3 4" key="1">
    <citation type="submission" date="2019-02" db="EMBL/GenBank/DDBJ databases">
        <title>Deep-cultivation of Planctomycetes and their phenomic and genomic characterization uncovers novel biology.</title>
        <authorList>
            <person name="Wiegand S."/>
            <person name="Jogler M."/>
            <person name="Boedeker C."/>
            <person name="Pinto D."/>
            <person name="Vollmers J."/>
            <person name="Rivas-Marin E."/>
            <person name="Kohn T."/>
            <person name="Peeters S.H."/>
            <person name="Heuer A."/>
            <person name="Rast P."/>
            <person name="Oberbeckmann S."/>
            <person name="Bunk B."/>
            <person name="Jeske O."/>
            <person name="Meyerdierks A."/>
            <person name="Storesund J.E."/>
            <person name="Kallscheuer N."/>
            <person name="Luecker S."/>
            <person name="Lage O.M."/>
            <person name="Pohl T."/>
            <person name="Merkel B.J."/>
            <person name="Hornburger P."/>
            <person name="Mueller R.-W."/>
            <person name="Bruemmer F."/>
            <person name="Labrenz M."/>
            <person name="Spormann A.M."/>
            <person name="Op den Camp H."/>
            <person name="Overmann J."/>
            <person name="Amann R."/>
            <person name="Jetten M.S.M."/>
            <person name="Mascher T."/>
            <person name="Medema M.H."/>
            <person name="Devos D.P."/>
            <person name="Kaster A.-K."/>
            <person name="Ovreas L."/>
            <person name="Rohde M."/>
            <person name="Galperin M.Y."/>
            <person name="Jogler C."/>
        </authorList>
    </citation>
    <scope>NUCLEOTIDE SEQUENCE [LARGE SCALE GENOMIC DNA]</scope>
    <source>
        <strain evidence="3 4">ElP</strain>
    </source>
</reference>
<keyword evidence="2" id="KW-0732">Signal</keyword>
<evidence type="ECO:0000256" key="1">
    <source>
        <dbReference type="SAM" id="Phobius"/>
    </source>
</evidence>
<keyword evidence="4" id="KW-1185">Reference proteome</keyword>
<sequence length="158" mass="16255" precursor="true">MTAPRYSLRRLLAAVAASAIGCAFVALAAELQARALSGMTLAILAVATASGIALRGRSRAFALGFASAGWAYYGAWRARPTDLPTTRWLVVAYDRFVGSPPTLAPGEVAGFLDEVVSFFATGHLVLTIAAASAAGLIALAAHALAPRSPRTSPGRPMS</sequence>
<accession>A0A518HBE0</accession>
<feature type="chain" id="PRO_5021995176" evidence="2">
    <location>
        <begin position="29"/>
        <end position="158"/>
    </location>
</feature>
<gene>
    <name evidence="3" type="ORF">ElP_61240</name>
</gene>
<name>A0A518HBE0_9BACT</name>
<evidence type="ECO:0000313" key="4">
    <source>
        <dbReference type="Proteomes" id="UP000317835"/>
    </source>
</evidence>
<feature type="transmembrane region" description="Helical" evidence="1">
    <location>
        <begin position="38"/>
        <end position="54"/>
    </location>
</feature>
<proteinExistence type="predicted"/>
<dbReference type="PROSITE" id="PS51257">
    <property type="entry name" value="PROKAR_LIPOPROTEIN"/>
    <property type="match status" value="1"/>
</dbReference>
<protein>
    <submittedName>
        <fullName evidence="3">Uncharacterized protein</fullName>
    </submittedName>
</protein>
<dbReference type="KEGG" id="tpla:ElP_61240"/>
<evidence type="ECO:0000256" key="2">
    <source>
        <dbReference type="SAM" id="SignalP"/>
    </source>
</evidence>
<keyword evidence="1" id="KW-1133">Transmembrane helix</keyword>
<dbReference type="Proteomes" id="UP000317835">
    <property type="component" value="Chromosome"/>
</dbReference>
<feature type="transmembrane region" description="Helical" evidence="1">
    <location>
        <begin position="124"/>
        <end position="145"/>
    </location>
</feature>
<dbReference type="EMBL" id="CP036426">
    <property type="protein sequence ID" value="QDV38174.1"/>
    <property type="molecule type" value="Genomic_DNA"/>
</dbReference>
<dbReference type="RefSeq" id="WP_145276470.1">
    <property type="nucleotide sequence ID" value="NZ_CP036426.1"/>
</dbReference>
<evidence type="ECO:0000313" key="3">
    <source>
        <dbReference type="EMBL" id="QDV38174.1"/>
    </source>
</evidence>
<organism evidence="3 4">
    <name type="scientific">Tautonia plasticadhaerens</name>
    <dbReference type="NCBI Taxonomy" id="2527974"/>
    <lineage>
        <taxon>Bacteria</taxon>
        <taxon>Pseudomonadati</taxon>
        <taxon>Planctomycetota</taxon>
        <taxon>Planctomycetia</taxon>
        <taxon>Isosphaerales</taxon>
        <taxon>Isosphaeraceae</taxon>
        <taxon>Tautonia</taxon>
    </lineage>
</organism>
<dbReference type="AlphaFoldDB" id="A0A518HBE0"/>
<feature type="transmembrane region" description="Helical" evidence="1">
    <location>
        <begin position="61"/>
        <end position="78"/>
    </location>
</feature>
<keyword evidence="1" id="KW-0812">Transmembrane</keyword>
<dbReference type="PROSITE" id="PS51318">
    <property type="entry name" value="TAT"/>
    <property type="match status" value="1"/>
</dbReference>
<keyword evidence="1" id="KW-0472">Membrane</keyword>
<dbReference type="InterPro" id="IPR006311">
    <property type="entry name" value="TAT_signal"/>
</dbReference>
<feature type="signal peptide" evidence="2">
    <location>
        <begin position="1"/>
        <end position="28"/>
    </location>
</feature>